<evidence type="ECO:0000313" key="3">
    <source>
        <dbReference type="WBParaSite" id="HPLM_0000467101-mRNA-1"/>
    </source>
</evidence>
<gene>
    <name evidence="1" type="ORF">HPLM_LOCUS4663</name>
</gene>
<evidence type="ECO:0000313" key="2">
    <source>
        <dbReference type="Proteomes" id="UP000268014"/>
    </source>
</evidence>
<keyword evidence="2" id="KW-1185">Reference proteome</keyword>
<organism evidence="3">
    <name type="scientific">Haemonchus placei</name>
    <name type="common">Barber's pole worm</name>
    <dbReference type="NCBI Taxonomy" id="6290"/>
    <lineage>
        <taxon>Eukaryota</taxon>
        <taxon>Metazoa</taxon>
        <taxon>Ecdysozoa</taxon>
        <taxon>Nematoda</taxon>
        <taxon>Chromadorea</taxon>
        <taxon>Rhabditida</taxon>
        <taxon>Rhabditina</taxon>
        <taxon>Rhabditomorpha</taxon>
        <taxon>Strongyloidea</taxon>
        <taxon>Trichostrongylidae</taxon>
        <taxon>Haemonchus</taxon>
    </lineage>
</organism>
<dbReference type="WBParaSite" id="HPLM_0000467101-mRNA-1">
    <property type="protein sequence ID" value="HPLM_0000467101-mRNA-1"/>
    <property type="gene ID" value="HPLM_0000467101"/>
</dbReference>
<dbReference type="AlphaFoldDB" id="A0A158QKI9"/>
<proteinExistence type="predicted"/>
<reference evidence="1 2" key="2">
    <citation type="submission" date="2018-11" db="EMBL/GenBank/DDBJ databases">
        <authorList>
            <consortium name="Pathogen Informatics"/>
        </authorList>
    </citation>
    <scope>NUCLEOTIDE SEQUENCE [LARGE SCALE GENOMIC DNA]</scope>
    <source>
        <strain evidence="1 2">MHpl1</strain>
    </source>
</reference>
<name>A0A158QKI9_HAEPC</name>
<dbReference type="EMBL" id="UZAF01016235">
    <property type="protein sequence ID" value="VDO23750.1"/>
    <property type="molecule type" value="Genomic_DNA"/>
</dbReference>
<dbReference type="Gene3D" id="3.40.50.150">
    <property type="entry name" value="Vaccinia Virus protein VP39"/>
    <property type="match status" value="1"/>
</dbReference>
<sequence>MFVSGAVRMDRGANSQILSIGLGAGYINSYLHSLYSKMNITVVEIESKMVKIAQKWFNLVLDNLHRVIVMDGIEFLRKAAMEGAVIMNLLSLGLPKTEAAEQVLHNFKKFFKHCVVRDAEDSPPNMVATCSQNERLGNLKEEYDRFLKIAF</sequence>
<accession>A0A158QKI9</accession>
<dbReference type="SUPFAM" id="SSF53335">
    <property type="entry name" value="S-adenosyl-L-methionine-dependent methyltransferases"/>
    <property type="match status" value="1"/>
</dbReference>
<evidence type="ECO:0000313" key="1">
    <source>
        <dbReference type="EMBL" id="VDO23750.1"/>
    </source>
</evidence>
<protein>
    <submittedName>
        <fullName evidence="3">Spermidine synthase</fullName>
    </submittedName>
</protein>
<dbReference type="Proteomes" id="UP000268014">
    <property type="component" value="Unassembled WGS sequence"/>
</dbReference>
<dbReference type="InterPro" id="IPR029063">
    <property type="entry name" value="SAM-dependent_MTases_sf"/>
</dbReference>
<dbReference type="OrthoDB" id="2016285at2759"/>
<reference evidence="3" key="1">
    <citation type="submission" date="2016-04" db="UniProtKB">
        <authorList>
            <consortium name="WormBaseParasite"/>
        </authorList>
    </citation>
    <scope>IDENTIFICATION</scope>
</reference>